<dbReference type="EMBL" id="JAUFQY010000002">
    <property type="protein sequence ID" value="MDN3702019.1"/>
    <property type="molecule type" value="Genomic_DNA"/>
</dbReference>
<proteinExistence type="predicted"/>
<reference evidence="2" key="1">
    <citation type="journal article" date="2019" name="Int. J. Syst. Evol. Microbiol.">
        <title>The Global Catalogue of Microorganisms (GCM) 10K type strain sequencing project: providing services to taxonomists for standard genome sequencing and annotation.</title>
        <authorList>
            <consortium name="The Broad Institute Genomics Platform"/>
            <consortium name="The Broad Institute Genome Sequencing Center for Infectious Disease"/>
            <person name="Wu L."/>
            <person name="Ma J."/>
        </authorList>
    </citation>
    <scope>NUCLEOTIDE SEQUENCE [LARGE SCALE GENOMIC DNA]</scope>
    <source>
        <strain evidence="2">CECT 7226</strain>
    </source>
</reference>
<evidence type="ECO:0000313" key="2">
    <source>
        <dbReference type="Proteomes" id="UP001223712"/>
    </source>
</evidence>
<dbReference type="Proteomes" id="UP001223712">
    <property type="component" value="Unassembled WGS sequence"/>
</dbReference>
<protein>
    <recommendedName>
        <fullName evidence="3">Transposase</fullName>
    </recommendedName>
</protein>
<gene>
    <name evidence="1" type="ORF">QWY96_15965</name>
</gene>
<accession>A0ABT8CKS8</accession>
<name>A0ABT8CKS8_9VIBR</name>
<evidence type="ECO:0008006" key="3">
    <source>
        <dbReference type="Google" id="ProtNLM"/>
    </source>
</evidence>
<sequence>MATKKARIKHDLELKAEALKLAEKVGVAAAAQQLFLYKSHSYGWRKAVKKDAKVSD</sequence>
<evidence type="ECO:0000313" key="1">
    <source>
        <dbReference type="EMBL" id="MDN3702019.1"/>
    </source>
</evidence>
<dbReference type="RefSeq" id="WP_261840130.1">
    <property type="nucleotide sequence ID" value="NZ_AP025459.1"/>
</dbReference>
<comment type="caution">
    <text evidence="1">The sequence shown here is derived from an EMBL/GenBank/DDBJ whole genome shotgun (WGS) entry which is preliminary data.</text>
</comment>
<keyword evidence="2" id="KW-1185">Reference proteome</keyword>
<organism evidence="1 2">
    <name type="scientific">Vibrio artabrorum</name>
    <dbReference type="NCBI Taxonomy" id="446374"/>
    <lineage>
        <taxon>Bacteria</taxon>
        <taxon>Pseudomonadati</taxon>
        <taxon>Pseudomonadota</taxon>
        <taxon>Gammaproteobacteria</taxon>
        <taxon>Vibrionales</taxon>
        <taxon>Vibrionaceae</taxon>
        <taxon>Vibrio</taxon>
    </lineage>
</organism>